<dbReference type="OrthoDB" id="5792777at2"/>
<dbReference type="PANTHER" id="PTHR16128:SF5">
    <property type="entry name" value="FAD_NAD(P)-BINDING OXIDOREDUCTASE FAMILY PROTEIN"/>
    <property type="match status" value="1"/>
</dbReference>
<dbReference type="KEGG" id="upv:EJN92_20075"/>
<evidence type="ECO:0000259" key="1">
    <source>
        <dbReference type="Pfam" id="PF01593"/>
    </source>
</evidence>
<protein>
    <submittedName>
        <fullName evidence="2">FAD-dependent oxidoreductase</fullName>
    </submittedName>
</protein>
<dbReference type="RefSeq" id="WP_126129455.1">
    <property type="nucleotide sequence ID" value="NZ_CP034464.1"/>
</dbReference>
<dbReference type="Pfam" id="PF13450">
    <property type="entry name" value="NAD_binding_8"/>
    <property type="match status" value="1"/>
</dbReference>
<accession>A0A3S9HPT2</accession>
<proteinExistence type="predicted"/>
<dbReference type="InterPro" id="IPR036188">
    <property type="entry name" value="FAD/NAD-bd_sf"/>
</dbReference>
<name>A0A3S9HPT2_9BURK</name>
<sequence>MQIAIVGAGIAGLTAARQLQSQGHHVTIYEKSSGVSGRMSTRQTEVGGFDHGAQYFTASSDRFKKEIADWSKVGWVVPWEGKLVKLDAAITTPADRSRKRYVPTPGMSSLGKQLAHGLDVRTEQQVMALEPFDKQWLLLIKSDMVAVPASAGPFDAVIIATPPEQAAPLLTGHSEFSKILNSIHMEPCWTLMLGFQNALNLNYDGAWIANSRLGWISRDTSKPDHRAGERWVCHATAAWSKKHLEEDPDRIKEKLSKAFHEATGSPIQAVHAVAHRWRYSEACQPLAQANLWDAKKGLGLCGDWFAVGLEGGGRVENAFLSGLALAKEVSA</sequence>
<keyword evidence="3" id="KW-1185">Reference proteome</keyword>
<dbReference type="Gene3D" id="3.50.50.60">
    <property type="entry name" value="FAD/NAD(P)-binding domain"/>
    <property type="match status" value="1"/>
</dbReference>
<dbReference type="Proteomes" id="UP000275663">
    <property type="component" value="Chromosome"/>
</dbReference>
<dbReference type="AlphaFoldDB" id="A0A3S9HPT2"/>
<evidence type="ECO:0000313" key="2">
    <source>
        <dbReference type="EMBL" id="AZP14094.1"/>
    </source>
</evidence>
<evidence type="ECO:0000313" key="3">
    <source>
        <dbReference type="Proteomes" id="UP000275663"/>
    </source>
</evidence>
<dbReference type="PRINTS" id="PR00419">
    <property type="entry name" value="ADXRDTASE"/>
</dbReference>
<dbReference type="GO" id="GO:0016491">
    <property type="term" value="F:oxidoreductase activity"/>
    <property type="evidence" value="ECO:0007669"/>
    <property type="project" value="InterPro"/>
</dbReference>
<dbReference type="Gene3D" id="3.90.660.10">
    <property type="match status" value="1"/>
</dbReference>
<organism evidence="2 3">
    <name type="scientific">Undibacterium parvum</name>
    <dbReference type="NCBI Taxonomy" id="401471"/>
    <lineage>
        <taxon>Bacteria</taxon>
        <taxon>Pseudomonadati</taxon>
        <taxon>Pseudomonadota</taxon>
        <taxon>Betaproteobacteria</taxon>
        <taxon>Burkholderiales</taxon>
        <taxon>Oxalobacteraceae</taxon>
        <taxon>Undibacterium</taxon>
    </lineage>
</organism>
<feature type="domain" description="Amine oxidase" evidence="1">
    <location>
        <begin position="100"/>
        <end position="329"/>
    </location>
</feature>
<dbReference type="SUPFAM" id="SSF51905">
    <property type="entry name" value="FAD/NAD(P)-binding domain"/>
    <property type="match status" value="1"/>
</dbReference>
<gene>
    <name evidence="2" type="ORF">EJN92_20075</name>
</gene>
<dbReference type="Pfam" id="PF01593">
    <property type="entry name" value="Amino_oxidase"/>
    <property type="match status" value="1"/>
</dbReference>
<dbReference type="PANTHER" id="PTHR16128">
    <property type="entry name" value="FAD/NAD(P)-BINDING OXIDOREDUCTASE FAMILY PROTEIN"/>
    <property type="match status" value="1"/>
</dbReference>
<reference evidence="2 3" key="1">
    <citation type="journal article" date="2011" name="Int. J. Syst. Evol. Microbiol.">
        <title>Description of Undibacterium oligocarboniphilum sp. nov., isolated from purified water, and Undibacterium pigrum strain CCUG 49012 as the type strain of Undibacterium parvum sp. nov., and emended descriptions of the genus Undibacterium and the species Undibacterium pigrum.</title>
        <authorList>
            <person name="Eder W."/>
            <person name="Wanner G."/>
            <person name="Ludwig W."/>
            <person name="Busse H.J."/>
            <person name="Ziemke-Kageler F."/>
            <person name="Lang E."/>
        </authorList>
    </citation>
    <scope>NUCLEOTIDE SEQUENCE [LARGE SCALE GENOMIC DNA]</scope>
    <source>
        <strain evidence="2 3">DSM 23061</strain>
    </source>
</reference>
<dbReference type="EMBL" id="CP034464">
    <property type="protein sequence ID" value="AZP14094.1"/>
    <property type="molecule type" value="Genomic_DNA"/>
</dbReference>
<dbReference type="InterPro" id="IPR002937">
    <property type="entry name" value="Amino_oxidase"/>
</dbReference>